<evidence type="ECO:0000256" key="10">
    <source>
        <dbReference type="ARBA" id="ARBA00023004"/>
    </source>
</evidence>
<feature type="binding site" evidence="16">
    <location>
        <position position="617"/>
    </location>
    <ligand>
        <name>[4Fe-4S] cluster</name>
        <dbReference type="ChEBI" id="CHEBI:49883"/>
        <label>1</label>
    </ligand>
</feature>
<dbReference type="PIRSF" id="PIRSF006439">
    <property type="entry name" value="Indolepyruvate_ferr_oxidored"/>
    <property type="match status" value="1"/>
</dbReference>
<dbReference type="PROSITE" id="PS51379">
    <property type="entry name" value="4FE4S_FER_2"/>
    <property type="match status" value="2"/>
</dbReference>
<comment type="function">
    <text evidence="1 15">Catalyzes the ferredoxin-dependent oxidative decarboxylation of arylpyruvates.</text>
</comment>
<dbReference type="EMBL" id="DSJT01000023">
    <property type="protein sequence ID" value="HEF87543.1"/>
    <property type="molecule type" value="Genomic_DNA"/>
</dbReference>
<evidence type="ECO:0000256" key="1">
    <source>
        <dbReference type="ARBA" id="ARBA00002995"/>
    </source>
</evidence>
<feature type="domain" description="4Fe-4S ferredoxin-type" evidence="17">
    <location>
        <begin position="567"/>
        <end position="596"/>
    </location>
</feature>
<keyword evidence="9 15" id="KW-0560">Oxidoreductase</keyword>
<dbReference type="GO" id="GO:0043805">
    <property type="term" value="F:indolepyruvate ferredoxin oxidoreductase activity"/>
    <property type="evidence" value="ECO:0007669"/>
    <property type="project" value="UniProtKB-UniRule"/>
</dbReference>
<dbReference type="InterPro" id="IPR017896">
    <property type="entry name" value="4Fe4S_Fe-S-bd"/>
</dbReference>
<evidence type="ECO:0000256" key="16">
    <source>
        <dbReference type="PIRSR" id="PIRSR006439-50"/>
    </source>
</evidence>
<comment type="cofactor">
    <cofactor evidence="15 16">
        <name>[4Fe-4S] cluster</name>
        <dbReference type="ChEBI" id="CHEBI:49883"/>
    </cofactor>
    <text evidence="15 16">Binds 2 [4Fe-4S] clusters. In this family the first cluster has a non-standard and varying [4Fe-4S] binding motif CX(2)CX(2)CX(4-5)CP.</text>
</comment>
<accession>A0A7C2FR33</accession>
<dbReference type="InterPro" id="IPR017721">
    <property type="entry name" value="IorA"/>
</dbReference>
<feature type="binding site" evidence="16">
    <location>
        <position position="610"/>
    </location>
    <ligand>
        <name>[4Fe-4S] cluster</name>
        <dbReference type="ChEBI" id="CHEBI:49883"/>
        <label>2</label>
    </ligand>
</feature>
<proteinExistence type="predicted"/>
<feature type="binding site" evidence="16">
    <location>
        <position position="582"/>
    </location>
    <ligand>
        <name>[4Fe-4S] cluster</name>
        <dbReference type="ChEBI" id="CHEBI:49883"/>
        <label>1</label>
    </ligand>
</feature>
<comment type="catalytic activity">
    <reaction evidence="14">
        <text>a 2-oxocarboxylate + 2 oxidized [2Fe-2S]-[ferredoxin] + CoA = an acyl-CoA + 2 reduced [2Fe-2S]-[ferredoxin] + CO2 + H(+)</text>
        <dbReference type="Rhea" id="RHEA:42316"/>
        <dbReference type="Rhea" id="RHEA-COMP:10000"/>
        <dbReference type="Rhea" id="RHEA-COMP:10001"/>
        <dbReference type="ChEBI" id="CHEBI:15378"/>
        <dbReference type="ChEBI" id="CHEBI:16526"/>
        <dbReference type="ChEBI" id="CHEBI:33737"/>
        <dbReference type="ChEBI" id="CHEBI:33738"/>
        <dbReference type="ChEBI" id="CHEBI:35179"/>
        <dbReference type="ChEBI" id="CHEBI:57287"/>
        <dbReference type="ChEBI" id="CHEBI:58342"/>
        <dbReference type="EC" id="1.2.7.11"/>
    </reaction>
</comment>
<evidence type="ECO:0000256" key="5">
    <source>
        <dbReference type="ARBA" id="ARBA00022448"/>
    </source>
</evidence>
<dbReference type="GO" id="GO:0019164">
    <property type="term" value="F:pyruvate synthase activity"/>
    <property type="evidence" value="ECO:0007669"/>
    <property type="project" value="UniProtKB-ARBA"/>
</dbReference>
<organism evidence="18">
    <name type="scientific">Thermosphaera aggregans</name>
    <dbReference type="NCBI Taxonomy" id="54254"/>
    <lineage>
        <taxon>Archaea</taxon>
        <taxon>Thermoproteota</taxon>
        <taxon>Thermoprotei</taxon>
        <taxon>Desulfurococcales</taxon>
        <taxon>Desulfurococcaceae</taxon>
        <taxon>Thermosphaera</taxon>
    </lineage>
</organism>
<evidence type="ECO:0000256" key="2">
    <source>
        <dbReference type="ARBA" id="ARBA00011238"/>
    </source>
</evidence>
<dbReference type="Pfam" id="PF00037">
    <property type="entry name" value="Fer4"/>
    <property type="match status" value="1"/>
</dbReference>
<dbReference type="SUPFAM" id="SSF52518">
    <property type="entry name" value="Thiamin diphosphate-binding fold (THDP-binding)"/>
    <property type="match status" value="2"/>
</dbReference>
<dbReference type="Pfam" id="PF01855">
    <property type="entry name" value="POR_N"/>
    <property type="match status" value="1"/>
</dbReference>
<dbReference type="Gene3D" id="3.40.50.920">
    <property type="match status" value="1"/>
</dbReference>
<dbReference type="NCBIfam" id="TIGR03336">
    <property type="entry name" value="IOR_alpha"/>
    <property type="match status" value="1"/>
</dbReference>
<dbReference type="EC" id="1.2.7.8" evidence="15"/>
<keyword evidence="7 15" id="KW-0479">Metal-binding</keyword>
<dbReference type="PANTHER" id="PTHR43710:SF7">
    <property type="entry name" value="INDOLEPYRUVATE OXIDOREDUCTASE SUBUNIT IORA"/>
    <property type="match status" value="1"/>
</dbReference>
<dbReference type="GO" id="GO:0051539">
    <property type="term" value="F:4 iron, 4 sulfur cluster binding"/>
    <property type="evidence" value="ECO:0007669"/>
    <property type="project" value="UniProtKB-UniRule"/>
</dbReference>
<dbReference type="Pfam" id="PF02775">
    <property type="entry name" value="TPP_enzyme_C"/>
    <property type="match status" value="1"/>
</dbReference>
<comment type="catalytic activity">
    <reaction evidence="13 15">
        <text>indole-3-pyruvate + 2 oxidized [2Fe-2S]-[ferredoxin] + CoA = (indol-3-yl)acetyl-CoA + 2 reduced [2Fe-2S]-[ferredoxin] + CO2 + H(+)</text>
        <dbReference type="Rhea" id="RHEA:12645"/>
        <dbReference type="Rhea" id="RHEA-COMP:10000"/>
        <dbReference type="Rhea" id="RHEA-COMP:10001"/>
        <dbReference type="ChEBI" id="CHEBI:15378"/>
        <dbReference type="ChEBI" id="CHEBI:16526"/>
        <dbReference type="ChEBI" id="CHEBI:17640"/>
        <dbReference type="ChEBI" id="CHEBI:33737"/>
        <dbReference type="ChEBI" id="CHEBI:33738"/>
        <dbReference type="ChEBI" id="CHEBI:57271"/>
        <dbReference type="ChEBI" id="CHEBI:57287"/>
        <dbReference type="EC" id="1.2.7.8"/>
    </reaction>
</comment>
<feature type="binding site" evidence="16">
    <location>
        <position position="576"/>
    </location>
    <ligand>
        <name>[4Fe-4S] cluster</name>
        <dbReference type="ChEBI" id="CHEBI:49883"/>
        <label>1</label>
    </ligand>
</feature>
<dbReference type="GO" id="GO:0046872">
    <property type="term" value="F:metal ion binding"/>
    <property type="evidence" value="ECO:0007669"/>
    <property type="project" value="UniProtKB-UniRule"/>
</dbReference>
<dbReference type="Gene3D" id="3.30.70.20">
    <property type="match status" value="1"/>
</dbReference>
<evidence type="ECO:0000313" key="18">
    <source>
        <dbReference type="EMBL" id="HEF87543.1"/>
    </source>
</evidence>
<dbReference type="GO" id="GO:0018491">
    <property type="term" value="F:2-oxobutyrate synthase activity"/>
    <property type="evidence" value="ECO:0007669"/>
    <property type="project" value="UniProtKB-ARBA"/>
</dbReference>
<dbReference type="Gene3D" id="3.40.50.970">
    <property type="match status" value="2"/>
</dbReference>
<keyword evidence="6 15" id="KW-0004">4Fe-4S</keyword>
<comment type="subunit">
    <text evidence="3">Heterodimer composed of an alpha and a beta subunit.</text>
</comment>
<comment type="subunit">
    <text evidence="2 15">Heterodimer of the IorA and IorB subunits.</text>
</comment>
<evidence type="ECO:0000256" key="6">
    <source>
        <dbReference type="ARBA" id="ARBA00022485"/>
    </source>
</evidence>
<dbReference type="InterPro" id="IPR011766">
    <property type="entry name" value="TPP_enzyme_TPP-bd"/>
</dbReference>
<gene>
    <name evidence="18" type="primary">iorA</name>
    <name evidence="18" type="ORF">ENP55_04515</name>
</gene>
<feature type="binding site" evidence="16">
    <location>
        <position position="579"/>
    </location>
    <ligand>
        <name>[4Fe-4S] cluster</name>
        <dbReference type="ChEBI" id="CHEBI:49883"/>
        <label>1</label>
    </ligand>
</feature>
<dbReference type="FunFam" id="3.40.50.970:FF:000039">
    <property type="entry name" value="Indolepyruvate oxidoreductase subunit IorA"/>
    <property type="match status" value="1"/>
</dbReference>
<sequence length="636" mass="69324">MNPILARKGETVLLMGNEAIARGALESGICMAAAYPGTPSTEIVETLSDVAKDLKIWVEWSVNEKVAFETAYAAAISGVKSLTAMKHVGLNVAADILMSSAYAGVKAGFVIISADDPGHHSSQNEQDNRWYGFISHIPVVEPSSPKEAYHYTKESFKLSEKYGHPVILRTTTRISHTRQPVILEEDIPASPVCKGVFEKAIDRWVLVPGHAKKLKIKLLEVWKRIQYDTGEPFAKIINPGMKDVIIASGIAYSHVEEAVRILGLESKVTVLKINMPVPVPRKPVEEVLRNAERVLIVEELDPVVEKQVKSISTELGLDCKIYGKEYIPENDELSLQIVYNGLCKFFDKCNPGLWESIGDLKLEPAIPPRPPVLCPGCPHRSSYYIVKTALNRAGIRNVIFTGDIGCYTLGFQKPFETQMTSFEMGGAIGVAHGLSKVVDETIVAVVGDSTFYHAGIPGVINLVFNKGKAIPLILDNSITAMTGHQPHPGTGVTATGEPTARIMPEDILKAVGFDPIVINPLRVKESISTLGKALEEFKNGKNIAIVSRARCALEVLRDARRTKTVLPVYKVNPEKCTGCLACINLSACPALVVDPDSRKPVIMEDLCAGCGLCASICPFKAISPANTPSQDWERLW</sequence>
<dbReference type="AlphaFoldDB" id="A0A7C2FR33"/>
<evidence type="ECO:0000256" key="7">
    <source>
        <dbReference type="ARBA" id="ARBA00022723"/>
    </source>
</evidence>
<keyword evidence="8 15" id="KW-0249">Electron transport</keyword>
<dbReference type="InterPro" id="IPR017900">
    <property type="entry name" value="4Fe4S_Fe_S_CS"/>
</dbReference>
<evidence type="ECO:0000256" key="9">
    <source>
        <dbReference type="ARBA" id="ARBA00023002"/>
    </source>
</evidence>
<evidence type="ECO:0000256" key="8">
    <source>
        <dbReference type="ARBA" id="ARBA00022982"/>
    </source>
</evidence>
<feature type="domain" description="4Fe-4S ferredoxin-type" evidence="17">
    <location>
        <begin position="598"/>
        <end position="627"/>
    </location>
</feature>
<evidence type="ECO:0000256" key="12">
    <source>
        <dbReference type="ARBA" id="ARBA00030514"/>
    </source>
</evidence>
<keyword evidence="5 15" id="KW-0813">Transport</keyword>
<dbReference type="InterPro" id="IPR002880">
    <property type="entry name" value="Pyrv_Fd/Flavodoxin_OxRdtase_N"/>
</dbReference>
<dbReference type="SUPFAM" id="SSF54862">
    <property type="entry name" value="4Fe-4S ferredoxins"/>
    <property type="match status" value="1"/>
</dbReference>
<dbReference type="SUPFAM" id="SSF52922">
    <property type="entry name" value="TK C-terminal domain-like"/>
    <property type="match status" value="1"/>
</dbReference>
<dbReference type="CDD" id="cd02008">
    <property type="entry name" value="TPP_IOR_alpha"/>
    <property type="match status" value="1"/>
</dbReference>
<keyword evidence="18" id="KW-0670">Pyruvate</keyword>
<evidence type="ECO:0000256" key="3">
    <source>
        <dbReference type="ARBA" id="ARBA00011631"/>
    </source>
</evidence>
<evidence type="ECO:0000256" key="13">
    <source>
        <dbReference type="ARBA" id="ARBA00048332"/>
    </source>
</evidence>
<feature type="binding site" evidence="16">
    <location>
        <position position="613"/>
    </location>
    <ligand>
        <name>[4Fe-4S] cluster</name>
        <dbReference type="ChEBI" id="CHEBI:49883"/>
        <label>2</label>
    </ligand>
</feature>
<evidence type="ECO:0000259" key="17">
    <source>
        <dbReference type="PROSITE" id="PS51379"/>
    </source>
</evidence>
<protein>
    <recommendedName>
        <fullName evidence="4 15">Indolepyruvate oxidoreductase subunit IorA</fullName>
        <shortName evidence="15">IOR</shortName>
        <ecNumber evidence="15">1.2.7.8</ecNumber>
    </recommendedName>
    <alternativeName>
        <fullName evidence="12 15">Indolepyruvate ferredoxin oxidoreductase subunit alpha</fullName>
    </alternativeName>
</protein>
<feature type="binding site" evidence="16">
    <location>
        <position position="607"/>
    </location>
    <ligand>
        <name>[4Fe-4S] cluster</name>
        <dbReference type="ChEBI" id="CHEBI:49883"/>
        <label>2</label>
    </ligand>
</feature>
<evidence type="ECO:0000256" key="11">
    <source>
        <dbReference type="ARBA" id="ARBA00023014"/>
    </source>
</evidence>
<evidence type="ECO:0000256" key="14">
    <source>
        <dbReference type="ARBA" id="ARBA00048893"/>
    </source>
</evidence>
<dbReference type="InterPro" id="IPR029061">
    <property type="entry name" value="THDP-binding"/>
</dbReference>
<dbReference type="CDD" id="cd07034">
    <property type="entry name" value="TPP_PYR_PFOR_IOR-alpha_like"/>
    <property type="match status" value="1"/>
</dbReference>
<evidence type="ECO:0000256" key="15">
    <source>
        <dbReference type="PIRNR" id="PIRNR006439"/>
    </source>
</evidence>
<feature type="binding site" evidence="16">
    <location>
        <position position="588"/>
    </location>
    <ligand>
        <name>[4Fe-4S] cluster</name>
        <dbReference type="ChEBI" id="CHEBI:49883"/>
        <label>2</label>
    </ligand>
</feature>
<dbReference type="InterPro" id="IPR009014">
    <property type="entry name" value="Transketo_C/PFOR_II"/>
</dbReference>
<comment type="caution">
    <text evidence="18">The sequence shown here is derived from an EMBL/GenBank/DDBJ whole genome shotgun (WGS) entry which is preliminary data.</text>
</comment>
<dbReference type="InterPro" id="IPR045025">
    <property type="entry name" value="HACL1-like"/>
</dbReference>
<name>A0A7C2FR33_9CREN</name>
<keyword evidence="10 15" id="KW-0408">Iron</keyword>
<reference evidence="18" key="1">
    <citation type="journal article" date="2020" name="mSystems">
        <title>Genome- and Community-Level Interaction Insights into Carbon Utilization and Element Cycling Functions of Hydrothermarchaeota in Hydrothermal Sediment.</title>
        <authorList>
            <person name="Zhou Z."/>
            <person name="Liu Y."/>
            <person name="Xu W."/>
            <person name="Pan J."/>
            <person name="Luo Z.H."/>
            <person name="Li M."/>
        </authorList>
    </citation>
    <scope>NUCLEOTIDE SEQUENCE [LARGE SCALE GENOMIC DNA]</scope>
    <source>
        <strain evidence="18">SpSt-23</strain>
    </source>
</reference>
<evidence type="ECO:0000256" key="4">
    <source>
        <dbReference type="ARBA" id="ARBA00017710"/>
    </source>
</evidence>
<keyword evidence="11 15" id="KW-0411">Iron-sulfur</keyword>
<dbReference type="PROSITE" id="PS00198">
    <property type="entry name" value="4FE4S_FER_1"/>
    <property type="match status" value="1"/>
</dbReference>
<dbReference type="PANTHER" id="PTHR43710">
    <property type="entry name" value="2-HYDROXYACYL-COA LYASE"/>
    <property type="match status" value="1"/>
</dbReference>
<dbReference type="GO" id="GO:0030976">
    <property type="term" value="F:thiamine pyrophosphate binding"/>
    <property type="evidence" value="ECO:0007669"/>
    <property type="project" value="InterPro"/>
</dbReference>